<evidence type="ECO:0000313" key="2">
    <source>
        <dbReference type="EMBL" id="EJX00362.1"/>
    </source>
</evidence>
<name>J9FZF3_9ZZZZ</name>
<dbReference type="EMBL" id="AMCI01003415">
    <property type="protein sequence ID" value="EJX00362.1"/>
    <property type="molecule type" value="Genomic_DNA"/>
</dbReference>
<feature type="compositionally biased region" description="Basic and acidic residues" evidence="1">
    <location>
        <begin position="1"/>
        <end position="12"/>
    </location>
</feature>
<feature type="region of interest" description="Disordered" evidence="1">
    <location>
        <begin position="1"/>
        <end position="23"/>
    </location>
</feature>
<comment type="caution">
    <text evidence="2">The sequence shown here is derived from an EMBL/GenBank/DDBJ whole genome shotgun (WGS) entry which is preliminary data.</text>
</comment>
<reference evidence="2" key="1">
    <citation type="journal article" date="2012" name="PLoS ONE">
        <title>Gene sets for utilization of primary and secondary nutrition supplies in the distal gut of endangered iberian lynx.</title>
        <authorList>
            <person name="Alcaide M."/>
            <person name="Messina E."/>
            <person name="Richter M."/>
            <person name="Bargiela R."/>
            <person name="Peplies J."/>
            <person name="Huws S.A."/>
            <person name="Newbold C.J."/>
            <person name="Golyshin P.N."/>
            <person name="Simon M.A."/>
            <person name="Lopez G."/>
            <person name="Yakimov M.M."/>
            <person name="Ferrer M."/>
        </authorList>
    </citation>
    <scope>NUCLEOTIDE SEQUENCE</scope>
</reference>
<sequence>MGHRLRSPELRPRQKGSSLRPVLQRSGRALFLYGPSR</sequence>
<evidence type="ECO:0000256" key="1">
    <source>
        <dbReference type="SAM" id="MobiDB-lite"/>
    </source>
</evidence>
<dbReference type="AlphaFoldDB" id="J9FZF3"/>
<protein>
    <submittedName>
        <fullName evidence="2">Uncharacterized protein</fullName>
    </submittedName>
</protein>
<organism evidence="2">
    <name type="scientific">gut metagenome</name>
    <dbReference type="NCBI Taxonomy" id="749906"/>
    <lineage>
        <taxon>unclassified sequences</taxon>
        <taxon>metagenomes</taxon>
        <taxon>organismal metagenomes</taxon>
    </lineage>
</organism>
<accession>J9FZF3</accession>
<proteinExistence type="predicted"/>
<gene>
    <name evidence="2" type="ORF">EVA_11533</name>
</gene>